<protein>
    <recommendedName>
        <fullName evidence="2 9">Carbonic anhydrase</fullName>
        <ecNumber evidence="2 9">4.2.1.1</ecNumber>
    </recommendedName>
    <alternativeName>
        <fullName evidence="9">Carbonate dehydratase</fullName>
    </alternativeName>
</protein>
<dbReference type="Gene3D" id="3.40.1050.10">
    <property type="entry name" value="Carbonic anhydrase"/>
    <property type="match status" value="1"/>
</dbReference>
<dbReference type="GO" id="GO:0004089">
    <property type="term" value="F:carbonate dehydratase activity"/>
    <property type="evidence" value="ECO:0007669"/>
    <property type="project" value="UniProtKB-UniRule"/>
</dbReference>
<comment type="cofactor">
    <cofactor evidence="8">
        <name>Zn(2+)</name>
        <dbReference type="ChEBI" id="CHEBI:29105"/>
    </cofactor>
    <text evidence="8">Binds 1 zinc ion per subunit.</text>
</comment>
<comment type="catalytic activity">
    <reaction evidence="7 9">
        <text>hydrogencarbonate + H(+) = CO2 + H2O</text>
        <dbReference type="Rhea" id="RHEA:10748"/>
        <dbReference type="ChEBI" id="CHEBI:15377"/>
        <dbReference type="ChEBI" id="CHEBI:15378"/>
        <dbReference type="ChEBI" id="CHEBI:16526"/>
        <dbReference type="ChEBI" id="CHEBI:17544"/>
        <dbReference type="EC" id="4.2.1.1"/>
    </reaction>
</comment>
<dbReference type="SUPFAM" id="SSF53056">
    <property type="entry name" value="beta-carbonic anhydrase, cab"/>
    <property type="match status" value="1"/>
</dbReference>
<feature type="binding site" evidence="8">
    <location>
        <position position="113"/>
    </location>
    <ligand>
        <name>Zn(2+)</name>
        <dbReference type="ChEBI" id="CHEBI:29105"/>
    </ligand>
</feature>
<evidence type="ECO:0000256" key="7">
    <source>
        <dbReference type="ARBA" id="ARBA00048348"/>
    </source>
</evidence>
<keyword evidence="5 9" id="KW-0456">Lyase</keyword>
<sequence length="216" mass="23270">MSTQPSAVENTPRTPLGAWRKLREGNARFISGDTLHPHQDAQRRKDLAQSQKPFAVIFGCSDSRLAAEIIFDLGLGDAFVIRTAGQVIDNAVLGTLEYAIEVLGTPLIMVLGHDSCGAVTATKASVESGELPRGFQRDLVERITPSVLEARRQGHTDLQDMVVEHTKQTAARMLDQSAAISGAVSRGEAAVIGVFYHLSDGQADLVYSNDPAFRDA</sequence>
<feature type="binding site" evidence="8">
    <location>
        <position position="60"/>
    </location>
    <ligand>
        <name>Zn(2+)</name>
        <dbReference type="ChEBI" id="CHEBI:29105"/>
    </ligand>
</feature>
<dbReference type="AlphaFoldDB" id="A0A1X7D8A5"/>
<evidence type="ECO:0000256" key="2">
    <source>
        <dbReference type="ARBA" id="ARBA00012925"/>
    </source>
</evidence>
<dbReference type="PANTHER" id="PTHR11002:SF79">
    <property type="entry name" value="CARBONIC ANHYDRASE 2"/>
    <property type="match status" value="1"/>
</dbReference>
<dbReference type="Proteomes" id="UP000192929">
    <property type="component" value="Unassembled WGS sequence"/>
</dbReference>
<reference evidence="11" key="1">
    <citation type="submission" date="2017-04" db="EMBL/GenBank/DDBJ databases">
        <authorList>
            <person name="Varghese N."/>
            <person name="Submissions S."/>
        </authorList>
    </citation>
    <scope>NUCLEOTIDE SEQUENCE [LARGE SCALE GENOMIC DNA]</scope>
    <source>
        <strain evidence="11">NIO-1021</strain>
    </source>
</reference>
<feature type="binding site" evidence="8">
    <location>
        <position position="62"/>
    </location>
    <ligand>
        <name>Zn(2+)</name>
        <dbReference type="ChEBI" id="CHEBI:29105"/>
    </ligand>
</feature>
<dbReference type="InterPro" id="IPR015892">
    <property type="entry name" value="Carbonic_anhydrase_CS"/>
</dbReference>
<evidence type="ECO:0000256" key="9">
    <source>
        <dbReference type="RuleBase" id="RU003956"/>
    </source>
</evidence>
<dbReference type="SMART" id="SM00947">
    <property type="entry name" value="Pro_CA"/>
    <property type="match status" value="1"/>
</dbReference>
<dbReference type="EMBL" id="FXAC01000009">
    <property type="protein sequence ID" value="SMF10739.1"/>
    <property type="molecule type" value="Genomic_DNA"/>
</dbReference>
<comment type="similarity">
    <text evidence="1 9">Belongs to the beta-class carbonic anhydrase family.</text>
</comment>
<dbReference type="CDD" id="cd03378">
    <property type="entry name" value="beta_CA_cladeC"/>
    <property type="match status" value="1"/>
</dbReference>
<dbReference type="InterPro" id="IPR001765">
    <property type="entry name" value="Carbonic_anhydrase"/>
</dbReference>
<dbReference type="InterPro" id="IPR036874">
    <property type="entry name" value="Carbonic_anhydrase_sf"/>
</dbReference>
<keyword evidence="3 8" id="KW-0479">Metal-binding</keyword>
<dbReference type="PROSITE" id="PS00705">
    <property type="entry name" value="PROK_CO2_ANHYDRASE_2"/>
    <property type="match status" value="1"/>
</dbReference>
<dbReference type="PROSITE" id="PS00704">
    <property type="entry name" value="PROK_CO2_ANHYDRASE_1"/>
    <property type="match status" value="1"/>
</dbReference>
<evidence type="ECO:0000256" key="3">
    <source>
        <dbReference type="ARBA" id="ARBA00022723"/>
    </source>
</evidence>
<evidence type="ECO:0000313" key="11">
    <source>
        <dbReference type="Proteomes" id="UP000192929"/>
    </source>
</evidence>
<comment type="function">
    <text evidence="9">Reversible hydration of carbon dioxide.</text>
</comment>
<keyword evidence="11" id="KW-1185">Reference proteome</keyword>
<dbReference type="PANTHER" id="PTHR11002">
    <property type="entry name" value="CARBONIC ANHYDRASE"/>
    <property type="match status" value="1"/>
</dbReference>
<dbReference type="GO" id="GO:0008270">
    <property type="term" value="F:zinc ion binding"/>
    <property type="evidence" value="ECO:0007669"/>
    <property type="project" value="UniProtKB-UniRule"/>
</dbReference>
<dbReference type="GO" id="GO:0015976">
    <property type="term" value="P:carbon utilization"/>
    <property type="evidence" value="ECO:0007669"/>
    <property type="project" value="InterPro"/>
</dbReference>
<dbReference type="Pfam" id="PF00484">
    <property type="entry name" value="Pro_CA"/>
    <property type="match status" value="1"/>
</dbReference>
<evidence type="ECO:0000256" key="6">
    <source>
        <dbReference type="ARBA" id="ARBA00024993"/>
    </source>
</evidence>
<evidence type="ECO:0000256" key="5">
    <source>
        <dbReference type="ARBA" id="ARBA00023239"/>
    </source>
</evidence>
<organism evidence="10 11">
    <name type="scientific">Kocuria marina subsp. indica</name>
    <dbReference type="NCBI Taxonomy" id="1049583"/>
    <lineage>
        <taxon>Bacteria</taxon>
        <taxon>Bacillati</taxon>
        <taxon>Actinomycetota</taxon>
        <taxon>Actinomycetes</taxon>
        <taxon>Micrococcales</taxon>
        <taxon>Micrococcaceae</taxon>
        <taxon>Kocuria</taxon>
    </lineage>
</organism>
<evidence type="ECO:0000256" key="4">
    <source>
        <dbReference type="ARBA" id="ARBA00022833"/>
    </source>
</evidence>
<dbReference type="RefSeq" id="WP_084118074.1">
    <property type="nucleotide sequence ID" value="NZ_FXAC01000009.1"/>
</dbReference>
<accession>A0A1X7D8A5</accession>
<gene>
    <name evidence="10" type="ORF">SAMN06296028_10982</name>
</gene>
<dbReference type="FunFam" id="3.40.1050.10:FF:000006">
    <property type="entry name" value="Carbonic anhydrase"/>
    <property type="match status" value="1"/>
</dbReference>
<keyword evidence="4 8" id="KW-0862">Zinc</keyword>
<name>A0A1X7D8A5_9MICC</name>
<dbReference type="EC" id="4.2.1.1" evidence="2 9"/>
<feature type="binding site" evidence="8">
    <location>
        <position position="116"/>
    </location>
    <ligand>
        <name>Zn(2+)</name>
        <dbReference type="ChEBI" id="CHEBI:29105"/>
    </ligand>
</feature>
<evidence type="ECO:0000313" key="10">
    <source>
        <dbReference type="EMBL" id="SMF10739.1"/>
    </source>
</evidence>
<evidence type="ECO:0000256" key="8">
    <source>
        <dbReference type="PIRSR" id="PIRSR601765-1"/>
    </source>
</evidence>
<evidence type="ECO:0000256" key="1">
    <source>
        <dbReference type="ARBA" id="ARBA00006217"/>
    </source>
</evidence>
<proteinExistence type="inferred from homology"/>
<comment type="function">
    <text evidence="6">Catalyzes the reversible hydration of carbon dioxide to form bicarbonate.</text>
</comment>